<dbReference type="Proteomes" id="UP001596368">
    <property type="component" value="Unassembled WGS sequence"/>
</dbReference>
<gene>
    <name evidence="1" type="ORF">ACFQRB_07485</name>
</gene>
<sequence length="111" mass="12032">MNRLLRRCNRMSHRHGRRRGVAVAIAAAVLLVAGAVAVGGAAAQQDGEFEPNDDLANATAIEPGTYANLTITEGDLDVYAVELRGGRRADGVHRVLQRRGRPRLRPVVARR</sequence>
<keyword evidence="2" id="KW-1185">Reference proteome</keyword>
<proteinExistence type="predicted"/>
<accession>A0ABD5XTN0</accession>
<organism evidence="1 2">
    <name type="scientific">Halobaculum litoreum</name>
    <dbReference type="NCBI Taxonomy" id="3031998"/>
    <lineage>
        <taxon>Archaea</taxon>
        <taxon>Methanobacteriati</taxon>
        <taxon>Methanobacteriota</taxon>
        <taxon>Stenosarchaea group</taxon>
        <taxon>Halobacteria</taxon>
        <taxon>Halobacteriales</taxon>
        <taxon>Haloferacaceae</taxon>
        <taxon>Halobaculum</taxon>
    </lineage>
</organism>
<evidence type="ECO:0000313" key="2">
    <source>
        <dbReference type="Proteomes" id="UP001596368"/>
    </source>
</evidence>
<evidence type="ECO:0000313" key="1">
    <source>
        <dbReference type="EMBL" id="MFC7136420.1"/>
    </source>
</evidence>
<comment type="caution">
    <text evidence="1">The sequence shown here is derived from an EMBL/GenBank/DDBJ whole genome shotgun (WGS) entry which is preliminary data.</text>
</comment>
<name>A0ABD5XTN0_9EURY</name>
<protein>
    <submittedName>
        <fullName evidence="1">Uncharacterized protein</fullName>
    </submittedName>
</protein>
<dbReference type="AlphaFoldDB" id="A0ABD5XTN0"/>
<dbReference type="EMBL" id="JBHSZG010000001">
    <property type="protein sequence ID" value="MFC7136420.1"/>
    <property type="molecule type" value="Genomic_DNA"/>
</dbReference>
<dbReference type="Gene3D" id="2.60.120.380">
    <property type="match status" value="1"/>
</dbReference>
<reference evidence="1 2" key="1">
    <citation type="journal article" date="2019" name="Int. J. Syst. Evol. Microbiol.">
        <title>The Global Catalogue of Microorganisms (GCM) 10K type strain sequencing project: providing services to taxonomists for standard genome sequencing and annotation.</title>
        <authorList>
            <consortium name="The Broad Institute Genomics Platform"/>
            <consortium name="The Broad Institute Genome Sequencing Center for Infectious Disease"/>
            <person name="Wu L."/>
            <person name="Ma J."/>
        </authorList>
    </citation>
    <scope>NUCLEOTIDE SEQUENCE [LARGE SCALE GENOMIC DNA]</scope>
    <source>
        <strain evidence="1 2">DT92</strain>
    </source>
</reference>